<feature type="signal peptide" evidence="1">
    <location>
        <begin position="1"/>
        <end position="19"/>
    </location>
</feature>
<sequence length="262" mass="29298">MRPTLGAITTTLNLPCFLAFPFRLPTSQTIKETPKTLEYNSRWNLLSDFYEDDFFNGPTAQWDNHPMTSPTLGEARGSVRLLLAKNYSVPSPAFRAGAPFRIRNRYRCRLYFIPQCEANTVITGTNDTHLRAANKYVVCSDVLLGTVACTRLTKTEGGYWISWPERVKIELSSMPLERPMSRSGQEQADDDDDIFDFTFAINGAGAKDTQGDQCPAKRVSPATVDEVVRCCRTLTDMTGNINTMLILPDISICGQVKSTDFI</sequence>
<accession>A0A2H1W5P9</accession>
<dbReference type="EMBL" id="ODYU01006481">
    <property type="protein sequence ID" value="SOQ48357.1"/>
    <property type="molecule type" value="Genomic_DNA"/>
</dbReference>
<protein>
    <submittedName>
        <fullName evidence="2">SFRICE_024457</fullName>
    </submittedName>
</protein>
<evidence type="ECO:0000256" key="1">
    <source>
        <dbReference type="SAM" id="SignalP"/>
    </source>
</evidence>
<organism evidence="2">
    <name type="scientific">Spodoptera frugiperda</name>
    <name type="common">Fall armyworm</name>
    <dbReference type="NCBI Taxonomy" id="7108"/>
    <lineage>
        <taxon>Eukaryota</taxon>
        <taxon>Metazoa</taxon>
        <taxon>Ecdysozoa</taxon>
        <taxon>Arthropoda</taxon>
        <taxon>Hexapoda</taxon>
        <taxon>Insecta</taxon>
        <taxon>Pterygota</taxon>
        <taxon>Neoptera</taxon>
        <taxon>Endopterygota</taxon>
        <taxon>Lepidoptera</taxon>
        <taxon>Glossata</taxon>
        <taxon>Ditrysia</taxon>
        <taxon>Noctuoidea</taxon>
        <taxon>Noctuidae</taxon>
        <taxon>Amphipyrinae</taxon>
        <taxon>Spodoptera</taxon>
    </lineage>
</organism>
<evidence type="ECO:0000313" key="2">
    <source>
        <dbReference type="EMBL" id="SOQ48357.1"/>
    </source>
</evidence>
<gene>
    <name evidence="2" type="ORF">SFRICE_024457</name>
</gene>
<reference evidence="2" key="1">
    <citation type="submission" date="2016-07" db="EMBL/GenBank/DDBJ databases">
        <authorList>
            <person name="Bretaudeau A."/>
        </authorList>
    </citation>
    <scope>NUCLEOTIDE SEQUENCE</scope>
    <source>
        <strain evidence="2">Rice</strain>
        <tissue evidence="2">Whole body</tissue>
    </source>
</reference>
<dbReference type="AlphaFoldDB" id="A0A2H1W5P9"/>
<feature type="chain" id="PRO_5013957510" evidence="1">
    <location>
        <begin position="20"/>
        <end position="262"/>
    </location>
</feature>
<proteinExistence type="predicted"/>
<keyword evidence="1" id="KW-0732">Signal</keyword>
<name>A0A2H1W5P9_SPOFR</name>